<sequence>MEDNTGINNAGKINIKEQGEGLNNRMQILRCYIKEGNDFNERYNKELNGQVNNPLSNTTEEFRKKAEESARKMDGKLP</sequence>
<accession>A0A2P1BP00</accession>
<organism evidence="2">
    <name type="scientific">Klebsiella pneumoniae</name>
    <dbReference type="NCBI Taxonomy" id="573"/>
    <lineage>
        <taxon>Bacteria</taxon>
        <taxon>Pseudomonadati</taxon>
        <taxon>Pseudomonadota</taxon>
        <taxon>Gammaproteobacteria</taxon>
        <taxon>Enterobacterales</taxon>
        <taxon>Enterobacteriaceae</taxon>
        <taxon>Klebsiella/Raoultella group</taxon>
        <taxon>Klebsiella</taxon>
        <taxon>Klebsiella pneumoniae complex</taxon>
    </lineage>
</organism>
<dbReference type="AlphaFoldDB" id="A0A2P1BP00"/>
<evidence type="ECO:0000256" key="1">
    <source>
        <dbReference type="SAM" id="MobiDB-lite"/>
    </source>
</evidence>
<dbReference type="EMBL" id="MG700548">
    <property type="protein sequence ID" value="AVI43398.1"/>
    <property type="molecule type" value="Genomic_DNA"/>
</dbReference>
<geneLocation type="plasmid" evidence="2">
    <name>pUJ-1KPC</name>
</geneLocation>
<evidence type="ECO:0000313" key="2">
    <source>
        <dbReference type="EMBL" id="AVI43398.1"/>
    </source>
</evidence>
<protein>
    <submittedName>
        <fullName evidence="2">Uncharacterized protein</fullName>
    </submittedName>
</protein>
<feature type="region of interest" description="Disordered" evidence="1">
    <location>
        <begin position="48"/>
        <end position="78"/>
    </location>
</feature>
<proteinExistence type="predicted"/>
<feature type="compositionally biased region" description="Polar residues" evidence="1">
    <location>
        <begin position="48"/>
        <end position="59"/>
    </location>
</feature>
<keyword evidence="2" id="KW-0614">Plasmid</keyword>
<reference evidence="2" key="1">
    <citation type="submission" date="2017-12" db="EMBL/GenBank/DDBJ databases">
        <title>Insights into the successfully spreading KPC-encoding IncII plasmids.</title>
        <authorList>
            <person name="Brandt C."/>
            <person name="Pletz M.W."/>
            <person name="Makarewicz O."/>
        </authorList>
    </citation>
    <scope>NUCLEOTIDE SEQUENCE</scope>
    <source>
        <strain evidence="2">UR15381</strain>
        <plasmid evidence="2">pUJ-1KPC</plasmid>
    </source>
</reference>
<name>A0A2P1BP00_KLEPN</name>
<feature type="compositionally biased region" description="Basic and acidic residues" evidence="1">
    <location>
        <begin position="60"/>
        <end position="78"/>
    </location>
</feature>